<dbReference type="InterPro" id="IPR027417">
    <property type="entry name" value="P-loop_NTPase"/>
</dbReference>
<organism evidence="2 3">
    <name type="scientific">Dorea phocaeensis</name>
    <dbReference type="NCBI Taxonomy" id="2040291"/>
    <lineage>
        <taxon>Bacteria</taxon>
        <taxon>Bacillati</taxon>
        <taxon>Bacillota</taxon>
        <taxon>Clostridia</taxon>
        <taxon>Lachnospirales</taxon>
        <taxon>Lachnospiraceae</taxon>
        <taxon>Dorea</taxon>
    </lineage>
</organism>
<reference evidence="3 4" key="1">
    <citation type="journal article" date="2020" name="Cell Host Microbe">
        <title>Functional and Genomic Variation between Human-Derived Isolates of Lachnospiraceae Reveals Inter- and Intra-Species Diversity.</title>
        <authorList>
            <person name="Sorbara M.T."/>
            <person name="Littmann E.R."/>
            <person name="Fontana E."/>
            <person name="Moody T.U."/>
            <person name="Kohout C.E."/>
            <person name="Gjonbalaj M."/>
            <person name="Eaton V."/>
            <person name="Seok R."/>
            <person name="Leiner I.M."/>
            <person name="Pamer E.G."/>
        </authorList>
    </citation>
    <scope>NUCLEOTIDE SEQUENCE [LARGE SCALE GENOMIC DNA]</scope>
    <source>
        <strain evidence="2 3">MSK.17.11</strain>
        <strain evidence="1 4">MSK.17.38</strain>
    </source>
</reference>
<dbReference type="PANTHER" id="PTHR46638:SF1">
    <property type="entry name" value="CORRINOID ADENOSYLTRANSFERASE"/>
    <property type="match status" value="1"/>
</dbReference>
<evidence type="ECO:0000313" key="4">
    <source>
        <dbReference type="Proteomes" id="UP000701680"/>
    </source>
</evidence>
<dbReference type="AlphaFoldDB" id="A0A850HJ75"/>
<proteinExistence type="predicted"/>
<dbReference type="SUPFAM" id="SSF52540">
    <property type="entry name" value="P-loop containing nucleoside triphosphate hydrolases"/>
    <property type="match status" value="1"/>
</dbReference>
<dbReference type="PIRSF" id="PIRSF015617">
    <property type="entry name" value="Adensltrnsf_CobA"/>
    <property type="match status" value="1"/>
</dbReference>
<dbReference type="Pfam" id="PF02572">
    <property type="entry name" value="CobA_CobO_BtuR"/>
    <property type="match status" value="1"/>
</dbReference>
<dbReference type="GO" id="GO:0008817">
    <property type="term" value="F:corrinoid adenosyltransferase activity"/>
    <property type="evidence" value="ECO:0007669"/>
    <property type="project" value="InterPro"/>
</dbReference>
<sequence>MMGKGRIHIYYGNGKGKTTAAVGQVVRAAGHGLKVLVFQFMKDNSSGERAILEQLPNVTCLPGRENVKFMNQMNGEEKAELNHYNNKALDEIVKFCGPFDVLWLDEALCAIENRVLSEKKVISFLQHKPHGLEIILTGHMVSDELIAEADYVTEMCKVRHPYDEGHLAREGIEY</sequence>
<comment type="caution">
    <text evidence="2">The sequence shown here is derived from an EMBL/GenBank/DDBJ whole genome shotgun (WGS) entry which is preliminary data.</text>
</comment>
<dbReference type="GO" id="GO:0005524">
    <property type="term" value="F:ATP binding"/>
    <property type="evidence" value="ECO:0007669"/>
    <property type="project" value="InterPro"/>
</dbReference>
<dbReference type="EMBL" id="JAAIUO010000003">
    <property type="protein sequence ID" value="NSK14552.1"/>
    <property type="molecule type" value="Genomic_DNA"/>
</dbReference>
<dbReference type="InterPro" id="IPR003724">
    <property type="entry name" value="CblAdoTrfase_CobA"/>
</dbReference>
<evidence type="ECO:0000313" key="3">
    <source>
        <dbReference type="Proteomes" id="UP000528555"/>
    </source>
</evidence>
<dbReference type="Proteomes" id="UP000528555">
    <property type="component" value="Unassembled WGS sequence"/>
</dbReference>
<gene>
    <name evidence="2" type="ORF">G5A66_06620</name>
    <name evidence="1" type="ORF">G5A75_06640</name>
</gene>
<dbReference type="GO" id="GO:0009236">
    <property type="term" value="P:cobalamin biosynthetic process"/>
    <property type="evidence" value="ECO:0007669"/>
    <property type="project" value="InterPro"/>
</dbReference>
<dbReference type="PANTHER" id="PTHR46638">
    <property type="entry name" value="CORRINOID ADENOSYLTRANSFERASE"/>
    <property type="match status" value="1"/>
</dbReference>
<dbReference type="Gene3D" id="3.40.50.300">
    <property type="entry name" value="P-loop containing nucleotide triphosphate hydrolases"/>
    <property type="match status" value="1"/>
</dbReference>
<dbReference type="Proteomes" id="UP000701680">
    <property type="component" value="Unassembled WGS sequence"/>
</dbReference>
<keyword evidence="3" id="KW-1185">Reference proteome</keyword>
<keyword evidence="2" id="KW-0808">Transferase</keyword>
<evidence type="ECO:0000313" key="1">
    <source>
        <dbReference type="EMBL" id="NSK14552.1"/>
    </source>
</evidence>
<reference evidence="2" key="2">
    <citation type="submission" date="2020-02" db="EMBL/GenBank/DDBJ databases">
        <authorList>
            <person name="Littmann E."/>
            <person name="Sorbara M."/>
        </authorList>
    </citation>
    <scope>NUCLEOTIDE SEQUENCE</scope>
    <source>
        <strain evidence="2">MSK.17.11</strain>
        <strain evidence="1">MSK.17.38</strain>
    </source>
</reference>
<evidence type="ECO:0000313" key="2">
    <source>
        <dbReference type="EMBL" id="NVH58326.1"/>
    </source>
</evidence>
<dbReference type="EMBL" id="JAAITX010000003">
    <property type="protein sequence ID" value="NVH58326.1"/>
    <property type="molecule type" value="Genomic_DNA"/>
</dbReference>
<accession>A0A850HJ75</accession>
<dbReference type="OrthoDB" id="9810309at2"/>
<name>A0A850HJ75_9FIRM</name>
<protein>
    <submittedName>
        <fullName evidence="2">Cob(I)yrinic acid a,c-diamide adenosyltransferase</fullName>
    </submittedName>
</protein>
<dbReference type="RefSeq" id="WP_101694984.1">
    <property type="nucleotide sequence ID" value="NZ_JAAITX010000003.1"/>
</dbReference>